<evidence type="ECO:0000256" key="6">
    <source>
        <dbReference type="ARBA" id="ARBA00022840"/>
    </source>
</evidence>
<dbReference type="PANTHER" id="PTHR11946">
    <property type="entry name" value="VALYL-TRNA SYNTHETASES"/>
    <property type="match status" value="1"/>
</dbReference>
<evidence type="ECO:0000256" key="10">
    <source>
        <dbReference type="ARBA" id="ARBA00047552"/>
    </source>
</evidence>
<dbReference type="GO" id="GO:0006438">
    <property type="term" value="P:valyl-tRNA aminoacylation"/>
    <property type="evidence" value="ECO:0007669"/>
    <property type="project" value="UniProtKB-UniRule"/>
</dbReference>
<dbReference type="InterPro" id="IPR001412">
    <property type="entry name" value="aa-tRNA-synth_I_CS"/>
</dbReference>
<dbReference type="GO" id="GO:0002161">
    <property type="term" value="F:aminoacyl-tRNA deacylase activity"/>
    <property type="evidence" value="ECO:0007669"/>
    <property type="project" value="InterPro"/>
</dbReference>
<feature type="coiled-coil region" evidence="11">
    <location>
        <begin position="754"/>
        <end position="821"/>
    </location>
</feature>
<dbReference type="EMBL" id="PSZP01000021">
    <property type="protein sequence ID" value="TCG10808.1"/>
    <property type="molecule type" value="Genomic_DNA"/>
</dbReference>
<dbReference type="FunFam" id="3.40.50.620:FF:000032">
    <property type="entry name" value="Valine--tRNA ligase"/>
    <property type="match status" value="1"/>
</dbReference>
<dbReference type="Pfam" id="PF10458">
    <property type="entry name" value="Val_tRNA-synt_C"/>
    <property type="match status" value="1"/>
</dbReference>
<comment type="subcellular location">
    <subcellularLocation>
        <location evidence="1 11">Cytoplasm</location>
    </subcellularLocation>
</comment>
<dbReference type="Pfam" id="PF00133">
    <property type="entry name" value="tRNA-synt_1"/>
    <property type="match status" value="2"/>
</dbReference>
<keyword evidence="5 11" id="KW-0547">Nucleotide-binding</keyword>
<dbReference type="HAMAP" id="MF_02004">
    <property type="entry name" value="Val_tRNA_synth_type1"/>
    <property type="match status" value="1"/>
</dbReference>
<dbReference type="EC" id="6.1.1.9" evidence="11"/>
<dbReference type="FunFam" id="3.40.50.620:FF:000098">
    <property type="entry name" value="Valine--tRNA ligase"/>
    <property type="match status" value="1"/>
</dbReference>
<protein>
    <recommendedName>
        <fullName evidence="11">Valine--tRNA ligase</fullName>
        <ecNumber evidence="11">6.1.1.9</ecNumber>
    </recommendedName>
    <alternativeName>
        <fullName evidence="11">Valyl-tRNA synthetase</fullName>
        <shortName evidence="11">ValRS</shortName>
    </alternativeName>
</protein>
<dbReference type="InterPro" id="IPR010978">
    <property type="entry name" value="tRNA-bd_arm"/>
</dbReference>
<dbReference type="OrthoDB" id="9810365at2"/>
<evidence type="ECO:0000256" key="3">
    <source>
        <dbReference type="ARBA" id="ARBA00022490"/>
    </source>
</evidence>
<dbReference type="SUPFAM" id="SSF50677">
    <property type="entry name" value="ValRS/IleRS/LeuRS editing domain"/>
    <property type="match status" value="1"/>
</dbReference>
<dbReference type="InterPro" id="IPR033705">
    <property type="entry name" value="Anticodon_Ia_Val"/>
</dbReference>
<dbReference type="Gene3D" id="3.40.50.620">
    <property type="entry name" value="HUPs"/>
    <property type="match status" value="2"/>
</dbReference>
<evidence type="ECO:0000256" key="2">
    <source>
        <dbReference type="ARBA" id="ARBA00011245"/>
    </source>
</evidence>
<organism evidence="15 16">
    <name type="scientific">Mycoplasma todarodis</name>
    <dbReference type="NCBI Taxonomy" id="1937191"/>
    <lineage>
        <taxon>Bacteria</taxon>
        <taxon>Bacillati</taxon>
        <taxon>Mycoplasmatota</taxon>
        <taxon>Mollicutes</taxon>
        <taxon>Mycoplasmataceae</taxon>
        <taxon>Mycoplasma</taxon>
    </lineage>
</organism>
<dbReference type="GO" id="GO:0004832">
    <property type="term" value="F:valine-tRNA ligase activity"/>
    <property type="evidence" value="ECO:0007669"/>
    <property type="project" value="UniProtKB-UniRule"/>
</dbReference>
<feature type="domain" description="Aminoacyl-tRNA synthetase class Ia" evidence="12">
    <location>
        <begin position="16"/>
        <end position="423"/>
    </location>
</feature>
<dbReference type="SUPFAM" id="SSF52374">
    <property type="entry name" value="Nucleotidylyl transferase"/>
    <property type="match status" value="1"/>
</dbReference>
<feature type="domain" description="Aminoacyl-tRNA synthetase class Ia" evidence="12">
    <location>
        <begin position="424"/>
        <end position="550"/>
    </location>
</feature>
<evidence type="ECO:0000259" key="12">
    <source>
        <dbReference type="Pfam" id="PF00133"/>
    </source>
</evidence>
<keyword evidence="4 11" id="KW-0436">Ligase</keyword>
<dbReference type="InterPro" id="IPR037118">
    <property type="entry name" value="Val-tRNA_synth_C_sf"/>
</dbReference>
<keyword evidence="16" id="KW-1185">Reference proteome</keyword>
<sequence>METKYNHKKVEEGKNQEWIDKEIFSKHDKSKEPFTIILPPPNVTGKLHLGHAWDVSLQDAIIRYKKLKGFDTLWLPGMDHAGIATQAKVEVRLQQQGISKHELGRDKFLEKVWEWKDEYASTIREQWGTLGIALDYKKERFTLDKGANDAVNKVFIEMYNKGLIYRGKRAINWDPELQTALSNMEVIGKETESSMWYFKYQIKDSEEFLNVATTRPETMPSDVAVAVHPEDERFKHLVGKTAISPLTGNELPIITDEYIEIDKGTGAMKVSAHAAIDIDIIKANKLEIKESILKDGTMNELAGEFQGIDRMEARIKIVEKLTSEDKVIKTETVMNNVGYSERTGVAVETLVSDQWFVKMAPLAKDLMKDLQGEDGVNFVPERFRNTLERWMENVYDWTISRQLWWGHRIPAWYKDGETKVQVETPGEGWVQDEDVLDTWFSSGIAPFSFLGWPNSMEDVKRYYPTNVLVTGYDIIFFWVARMYFQGLEFMGEKPFKDVLIHGLIRDEQGRKMSKSLGNGIDPMETIEKYGADALRWFLLTNSAPGNDINYSPQKLEAAWNLNNKLWNISRYILEVMEHSTDEITDADKWILDKLSVLEKQVSIRMDKYEFTIVGKDIYNFIQNDFSSWYIEMTKAQPNKKVAEDVLRKTLIIIAPLLPFISEEIWSKFNEGTIFEQEWPTIETEKADYIDDVIEVVKSIREFRVIHNLPNSQEVNYSTTKDINEKTKLFISKLANASYELNDDALFNLKDFDINIKMTDEMKEAEKQRIAQEIKRLQGEIKRSEGMLGNERFVNNASPEKVQIEKDKYEKYKKELETLMNL</sequence>
<reference evidence="15 16" key="1">
    <citation type="submission" date="2018-02" db="EMBL/GenBank/DDBJ databases">
        <title>Mycoplasma marinum and Mycoplasma todarodis sp. nov., moderately halophilic and psychrotolerant mycoplasmas isolated from cephalopods.</title>
        <authorList>
            <person name="Viver T."/>
        </authorList>
    </citation>
    <scope>NUCLEOTIDE SEQUENCE [LARGE SCALE GENOMIC DNA]</scope>
    <source>
        <strain evidence="15 16">5H</strain>
    </source>
</reference>
<comment type="catalytic activity">
    <reaction evidence="10 11">
        <text>tRNA(Val) + L-valine + ATP = L-valyl-tRNA(Val) + AMP + diphosphate</text>
        <dbReference type="Rhea" id="RHEA:10704"/>
        <dbReference type="Rhea" id="RHEA-COMP:9672"/>
        <dbReference type="Rhea" id="RHEA-COMP:9708"/>
        <dbReference type="ChEBI" id="CHEBI:30616"/>
        <dbReference type="ChEBI" id="CHEBI:33019"/>
        <dbReference type="ChEBI" id="CHEBI:57762"/>
        <dbReference type="ChEBI" id="CHEBI:78442"/>
        <dbReference type="ChEBI" id="CHEBI:78537"/>
        <dbReference type="ChEBI" id="CHEBI:456215"/>
        <dbReference type="EC" id="6.1.1.9"/>
    </reaction>
</comment>
<evidence type="ECO:0000256" key="1">
    <source>
        <dbReference type="ARBA" id="ARBA00004496"/>
    </source>
</evidence>
<gene>
    <name evidence="11" type="primary">valS</name>
    <name evidence="15" type="ORF">C4B25_03025</name>
</gene>
<dbReference type="PANTHER" id="PTHR11946:SF93">
    <property type="entry name" value="VALINE--TRNA LIGASE, CHLOROPLASTIC_MITOCHONDRIAL 2"/>
    <property type="match status" value="1"/>
</dbReference>
<dbReference type="Pfam" id="PF08264">
    <property type="entry name" value="Anticodon_1"/>
    <property type="match status" value="1"/>
</dbReference>
<evidence type="ECO:0000259" key="13">
    <source>
        <dbReference type="Pfam" id="PF08264"/>
    </source>
</evidence>
<evidence type="ECO:0000256" key="8">
    <source>
        <dbReference type="ARBA" id="ARBA00023054"/>
    </source>
</evidence>
<feature type="domain" description="Valyl-tRNA synthetase tRNA-binding arm" evidence="14">
    <location>
        <begin position="763"/>
        <end position="818"/>
    </location>
</feature>
<dbReference type="GO" id="GO:0005829">
    <property type="term" value="C:cytosol"/>
    <property type="evidence" value="ECO:0007669"/>
    <property type="project" value="TreeGrafter"/>
</dbReference>
<comment type="function">
    <text evidence="11">Catalyzes the attachment of valine to tRNA(Val). As ValRS can inadvertently accommodate and process structurally similar amino acids such as threonine, to avoid such errors, it has a 'posttransfer' editing activity that hydrolyzes mischarged Thr-tRNA(Val) in a tRNA-dependent manner.</text>
</comment>
<evidence type="ECO:0000313" key="16">
    <source>
        <dbReference type="Proteomes" id="UP000291072"/>
    </source>
</evidence>
<dbReference type="AlphaFoldDB" id="A0A4V2NHZ7"/>
<accession>A0A4V2NHZ7</accession>
<keyword evidence="3 11" id="KW-0963">Cytoplasm</keyword>
<evidence type="ECO:0000256" key="11">
    <source>
        <dbReference type="HAMAP-Rule" id="MF_02004"/>
    </source>
</evidence>
<dbReference type="NCBIfam" id="TIGR00422">
    <property type="entry name" value="valS"/>
    <property type="match status" value="1"/>
</dbReference>
<comment type="domain">
    <text evidence="11">ValRS has two distinct active sites: one for aminoacylation and one for editing. The misactivated threonine is translocated from the active site to the editing site.</text>
</comment>
<dbReference type="InterPro" id="IPR009080">
    <property type="entry name" value="tRNAsynth_Ia_anticodon-bd"/>
</dbReference>
<dbReference type="InterPro" id="IPR014729">
    <property type="entry name" value="Rossmann-like_a/b/a_fold"/>
</dbReference>
<keyword evidence="6 11" id="KW-0067">ATP-binding</keyword>
<dbReference type="GO" id="GO:0005524">
    <property type="term" value="F:ATP binding"/>
    <property type="evidence" value="ECO:0007669"/>
    <property type="project" value="UniProtKB-UniRule"/>
</dbReference>
<dbReference type="CDD" id="cd07962">
    <property type="entry name" value="Anticodon_Ia_Val"/>
    <property type="match status" value="1"/>
</dbReference>
<keyword evidence="7 11" id="KW-0648">Protein biosynthesis</keyword>
<comment type="domain">
    <text evidence="11">The C-terminal coiled-coil domain is crucial for aminoacylation activity.</text>
</comment>
<comment type="caution">
    <text evidence="15">The sequence shown here is derived from an EMBL/GenBank/DDBJ whole genome shotgun (WGS) entry which is preliminary data.</text>
</comment>
<name>A0A4V2NHZ7_9MOLU</name>
<feature type="short sequence motif" description="'HIGH' region" evidence="11">
    <location>
        <begin position="41"/>
        <end position="51"/>
    </location>
</feature>
<dbReference type="Gene3D" id="1.10.287.380">
    <property type="entry name" value="Valyl-tRNA synthetase, C-terminal domain"/>
    <property type="match status" value="1"/>
</dbReference>
<dbReference type="InterPro" id="IPR002300">
    <property type="entry name" value="aa-tRNA-synth_Ia"/>
</dbReference>
<evidence type="ECO:0000256" key="4">
    <source>
        <dbReference type="ARBA" id="ARBA00022598"/>
    </source>
</evidence>
<dbReference type="SUPFAM" id="SSF46589">
    <property type="entry name" value="tRNA-binding arm"/>
    <property type="match status" value="1"/>
</dbReference>
<evidence type="ECO:0000256" key="5">
    <source>
        <dbReference type="ARBA" id="ARBA00022741"/>
    </source>
</evidence>
<feature type="domain" description="Methionyl/Valyl/Leucyl/Isoleucyl-tRNA synthetase anticodon-binding" evidence="13">
    <location>
        <begin position="587"/>
        <end position="714"/>
    </location>
</feature>
<comment type="similarity">
    <text evidence="11">Belongs to the class-I aminoacyl-tRNA synthetase family. ValS type 1 subfamily.</text>
</comment>
<evidence type="ECO:0000259" key="14">
    <source>
        <dbReference type="Pfam" id="PF10458"/>
    </source>
</evidence>
<feature type="short sequence motif" description="'KMSKS' region" evidence="11">
    <location>
        <begin position="511"/>
        <end position="515"/>
    </location>
</feature>
<dbReference type="NCBIfam" id="NF004349">
    <property type="entry name" value="PRK05729.1"/>
    <property type="match status" value="1"/>
</dbReference>
<dbReference type="InterPro" id="IPR013155">
    <property type="entry name" value="M/V/L/I-tRNA-synth_anticd-bd"/>
</dbReference>
<dbReference type="SUPFAM" id="SSF47323">
    <property type="entry name" value="Anticodon-binding domain of a subclass of class I aminoacyl-tRNA synthetases"/>
    <property type="match status" value="1"/>
</dbReference>
<evidence type="ECO:0000313" key="15">
    <source>
        <dbReference type="EMBL" id="TCG10808.1"/>
    </source>
</evidence>
<dbReference type="InterPro" id="IPR019499">
    <property type="entry name" value="Val-tRNA_synth_tRNA-bd"/>
</dbReference>
<evidence type="ECO:0000256" key="7">
    <source>
        <dbReference type="ARBA" id="ARBA00022917"/>
    </source>
</evidence>
<keyword evidence="9 11" id="KW-0030">Aminoacyl-tRNA synthetase</keyword>
<dbReference type="PRINTS" id="PR00986">
    <property type="entry name" value="TRNASYNTHVAL"/>
</dbReference>
<dbReference type="PROSITE" id="PS00178">
    <property type="entry name" value="AA_TRNA_LIGASE_I"/>
    <property type="match status" value="1"/>
</dbReference>
<keyword evidence="8 11" id="KW-0175">Coiled coil</keyword>
<dbReference type="InterPro" id="IPR009008">
    <property type="entry name" value="Val/Leu/Ile-tRNA-synth_edit"/>
</dbReference>
<evidence type="ECO:0000256" key="9">
    <source>
        <dbReference type="ARBA" id="ARBA00023146"/>
    </source>
</evidence>
<dbReference type="InterPro" id="IPR002303">
    <property type="entry name" value="Valyl-tRNA_ligase"/>
</dbReference>
<proteinExistence type="inferred from homology"/>
<dbReference type="Proteomes" id="UP000291072">
    <property type="component" value="Unassembled WGS sequence"/>
</dbReference>
<feature type="binding site" evidence="11">
    <location>
        <position position="514"/>
    </location>
    <ligand>
        <name>ATP</name>
        <dbReference type="ChEBI" id="CHEBI:30616"/>
    </ligand>
</feature>
<comment type="subunit">
    <text evidence="2 11">Monomer.</text>
</comment>
<dbReference type="CDD" id="cd00817">
    <property type="entry name" value="ValRS_core"/>
    <property type="match status" value="1"/>
</dbReference>
<dbReference type="Gene3D" id="1.10.730.10">
    <property type="entry name" value="Isoleucyl-tRNA Synthetase, Domain 1"/>
    <property type="match status" value="1"/>
</dbReference>